<dbReference type="RefSeq" id="WP_151894344.1">
    <property type="nucleotide sequence ID" value="NZ_BKCF01000003.1"/>
</dbReference>
<evidence type="ECO:0000313" key="2">
    <source>
        <dbReference type="Proteomes" id="UP000326994"/>
    </source>
</evidence>
<dbReference type="EMBL" id="BKCF01000003">
    <property type="protein sequence ID" value="GEQ86420.1"/>
    <property type="molecule type" value="Genomic_DNA"/>
</dbReference>
<accession>A0A5J4FWA4</accession>
<proteinExistence type="predicted"/>
<dbReference type="Proteomes" id="UP000326994">
    <property type="component" value="Unassembled WGS sequence"/>
</dbReference>
<evidence type="ECO:0000313" key="1">
    <source>
        <dbReference type="EMBL" id="GEQ86420.1"/>
    </source>
</evidence>
<protein>
    <submittedName>
        <fullName evidence="1">Uncharacterized protein</fullName>
    </submittedName>
</protein>
<name>A0A5J4FWA4_9FLAO</name>
<dbReference type="OrthoDB" id="378694at2"/>
<comment type="caution">
    <text evidence="1">The sequence shown here is derived from an EMBL/GenBank/DDBJ whole genome shotgun (WGS) entry which is preliminary data.</text>
</comment>
<organism evidence="1 2">
    <name type="scientific">Patiriisocius marinistellae</name>
    <dbReference type="NCBI Taxonomy" id="2494560"/>
    <lineage>
        <taxon>Bacteria</taxon>
        <taxon>Pseudomonadati</taxon>
        <taxon>Bacteroidota</taxon>
        <taxon>Flavobacteriia</taxon>
        <taxon>Flavobacteriales</taxon>
        <taxon>Flavobacteriaceae</taxon>
        <taxon>Patiriisocius</taxon>
    </lineage>
</organism>
<gene>
    <name evidence="1" type="ORF">ULMS_19280</name>
</gene>
<keyword evidence="2" id="KW-1185">Reference proteome</keyword>
<dbReference type="AlphaFoldDB" id="A0A5J4FWA4"/>
<sequence length="235" mass="27411">MNYTRLETVKQLNWEFSNIENLYKSNCVNWKGKTKDTYELFTEIISNEIIQKKHLFEELSTVTRLASYQTDNHSKFKIDNNSNRDEEKFAKRITGLKLDGLGLIKDYQVPIKNSREDKGLGKIDLISFNEESLTLYLIELKNEGNKETLLRASLESYTYFKIIDKDKLIIDFFNARNIQVNKINVKSAVLVTPKCTAHKELIEVNLGERPKFKALANFLDIDFFSVEISTNKFIF</sequence>
<reference evidence="1 2" key="1">
    <citation type="submission" date="2019-08" db="EMBL/GenBank/DDBJ databases">
        <title>Ulvibacter marinistellae sp. nov., isolated from a starfish, Patiria pectinifera.</title>
        <authorList>
            <person name="Kawano K."/>
            <person name="Ushijima N."/>
            <person name="Kihara M."/>
            <person name="Itoh H."/>
        </authorList>
    </citation>
    <scope>NUCLEOTIDE SEQUENCE [LARGE SCALE GENOMIC DNA]</scope>
    <source>
        <strain evidence="1 2">KK4</strain>
    </source>
</reference>